<evidence type="ECO:0000313" key="3">
    <source>
        <dbReference type="EMBL" id="KAK6950807.1"/>
    </source>
</evidence>
<dbReference type="InterPro" id="IPR000182">
    <property type="entry name" value="GNAT_dom"/>
</dbReference>
<gene>
    <name evidence="3" type="ORF">Daesc_007332</name>
</gene>
<dbReference type="InterPro" id="IPR051908">
    <property type="entry name" value="Ribosomal_N-acetyltransferase"/>
</dbReference>
<evidence type="ECO:0000259" key="2">
    <source>
        <dbReference type="PROSITE" id="PS51186"/>
    </source>
</evidence>
<reference evidence="3 4" key="1">
    <citation type="journal article" date="2024" name="Front Chem Biol">
        <title>Unveiling the potential of Daldinia eschscholtzii MFLUCC 19-0629 through bioactivity and bioinformatics studies for enhanced sustainable agriculture production.</title>
        <authorList>
            <person name="Brooks S."/>
            <person name="Weaver J.A."/>
            <person name="Klomchit A."/>
            <person name="Alharthi S.A."/>
            <person name="Onlamun T."/>
            <person name="Nurani R."/>
            <person name="Vong T.K."/>
            <person name="Alberti F."/>
            <person name="Greco C."/>
        </authorList>
    </citation>
    <scope>NUCLEOTIDE SEQUENCE [LARGE SCALE GENOMIC DNA]</scope>
    <source>
        <strain evidence="3">MFLUCC 19-0629</strain>
    </source>
</reference>
<dbReference type="AlphaFoldDB" id="A0AAX6MEH1"/>
<name>A0AAX6MEH1_9PEZI</name>
<dbReference type="GO" id="GO:1990189">
    <property type="term" value="F:protein N-terminal-serine acetyltransferase activity"/>
    <property type="evidence" value="ECO:0007669"/>
    <property type="project" value="TreeGrafter"/>
</dbReference>
<protein>
    <recommendedName>
        <fullName evidence="2">N-acetyltransferase domain-containing protein</fullName>
    </recommendedName>
</protein>
<organism evidence="3 4">
    <name type="scientific">Daldinia eschscholtzii</name>
    <dbReference type="NCBI Taxonomy" id="292717"/>
    <lineage>
        <taxon>Eukaryota</taxon>
        <taxon>Fungi</taxon>
        <taxon>Dikarya</taxon>
        <taxon>Ascomycota</taxon>
        <taxon>Pezizomycotina</taxon>
        <taxon>Sordariomycetes</taxon>
        <taxon>Xylariomycetidae</taxon>
        <taxon>Xylariales</taxon>
        <taxon>Hypoxylaceae</taxon>
        <taxon>Daldinia</taxon>
    </lineage>
</organism>
<proteinExistence type="predicted"/>
<dbReference type="InterPro" id="IPR016181">
    <property type="entry name" value="Acyl_CoA_acyltransferase"/>
</dbReference>
<dbReference type="Proteomes" id="UP001369815">
    <property type="component" value="Unassembled WGS sequence"/>
</dbReference>
<dbReference type="PANTHER" id="PTHR43441">
    <property type="entry name" value="RIBOSOMAL-PROTEIN-SERINE ACETYLTRANSFERASE"/>
    <property type="match status" value="1"/>
</dbReference>
<keyword evidence="4" id="KW-1185">Reference proteome</keyword>
<evidence type="ECO:0000313" key="4">
    <source>
        <dbReference type="Proteomes" id="UP001369815"/>
    </source>
</evidence>
<dbReference type="SUPFAM" id="SSF55729">
    <property type="entry name" value="Acyl-CoA N-acyltransferases (Nat)"/>
    <property type="match status" value="1"/>
</dbReference>
<dbReference type="EMBL" id="JBANMG010000007">
    <property type="protein sequence ID" value="KAK6950807.1"/>
    <property type="molecule type" value="Genomic_DNA"/>
</dbReference>
<dbReference type="PANTHER" id="PTHR43441:SF2">
    <property type="entry name" value="FAMILY ACETYLTRANSFERASE, PUTATIVE (AFU_ORTHOLOGUE AFUA_7G00850)-RELATED"/>
    <property type="match status" value="1"/>
</dbReference>
<sequence length="241" mass="27324">MASRDPNPLGEIVSTSPAKRPSRDTRLVGRYVTLVGLSAAHADPLYPHISGPDKAHLWDYMFDGPYDDIAVFRSNIKAKETSQDPSFYAILSNDKIAEAGGDKENDAVVGIASYLRIDPGNRSIEVGNLMYSPQLQRTPAATEAMYLMLSHAFDDLGYRRYEWKCNSLNAPSSRAALRLGFKYEGLFRKHFIVKGRNRDTTWYSIVDDEWPGVKRALEAWLDPANFDSENKQRKKLEEFRQ</sequence>
<dbReference type="FunFam" id="3.40.630.30:FF:000047">
    <property type="entry name" value="Acetyltransferase, GNAT family"/>
    <property type="match status" value="1"/>
</dbReference>
<dbReference type="GO" id="GO:0008999">
    <property type="term" value="F:protein-N-terminal-alanine acetyltransferase activity"/>
    <property type="evidence" value="ECO:0007669"/>
    <property type="project" value="TreeGrafter"/>
</dbReference>
<dbReference type="Gene3D" id="3.40.630.30">
    <property type="match status" value="1"/>
</dbReference>
<accession>A0AAX6MEH1</accession>
<feature type="region of interest" description="Disordered" evidence="1">
    <location>
        <begin position="1"/>
        <end position="22"/>
    </location>
</feature>
<evidence type="ECO:0000256" key="1">
    <source>
        <dbReference type="SAM" id="MobiDB-lite"/>
    </source>
</evidence>
<dbReference type="Pfam" id="PF13302">
    <property type="entry name" value="Acetyltransf_3"/>
    <property type="match status" value="1"/>
</dbReference>
<feature type="domain" description="N-acetyltransferase" evidence="2">
    <location>
        <begin position="55"/>
        <end position="199"/>
    </location>
</feature>
<comment type="caution">
    <text evidence="3">The sequence shown here is derived from an EMBL/GenBank/DDBJ whole genome shotgun (WGS) entry which is preliminary data.</text>
</comment>
<dbReference type="PROSITE" id="PS51186">
    <property type="entry name" value="GNAT"/>
    <property type="match status" value="1"/>
</dbReference>